<dbReference type="RefSeq" id="WP_308974316.1">
    <property type="nucleotide sequence ID" value="NZ_JAVIDL010000013.1"/>
</dbReference>
<gene>
    <name evidence="1" type="ORF">RFH47_08440</name>
</gene>
<proteinExistence type="predicted"/>
<protein>
    <submittedName>
        <fullName evidence="1">Uncharacterized protein</fullName>
    </submittedName>
</protein>
<organism evidence="1 2">
    <name type="scientific">Acinetobacter rudis</name>
    <dbReference type="NCBI Taxonomy" id="632955"/>
    <lineage>
        <taxon>Bacteria</taxon>
        <taxon>Pseudomonadati</taxon>
        <taxon>Pseudomonadota</taxon>
        <taxon>Gammaproteobacteria</taxon>
        <taxon>Moraxellales</taxon>
        <taxon>Moraxellaceae</taxon>
        <taxon>Acinetobacter</taxon>
    </lineage>
</organism>
<accession>A0AAW8J9A8</accession>
<reference evidence="1" key="1">
    <citation type="submission" date="2023-08" db="EMBL/GenBank/DDBJ databases">
        <title>Emergence of clinically-relevant ST2 carbapenem-resistant Acinetobacter baumannii strains in hospital sewages in Zhejiang, East of China.</title>
        <authorList>
            <person name="Kaichao C."/>
            <person name="Zhang R."/>
        </authorList>
    </citation>
    <scope>NUCLEOTIDE SEQUENCE</scope>
    <source>
        <strain evidence="1">M-RB-37</strain>
    </source>
</reference>
<evidence type="ECO:0000313" key="1">
    <source>
        <dbReference type="EMBL" id="MDQ8935756.1"/>
    </source>
</evidence>
<comment type="caution">
    <text evidence="1">The sequence shown here is derived from an EMBL/GenBank/DDBJ whole genome shotgun (WGS) entry which is preliminary data.</text>
</comment>
<name>A0AAW8J9A8_9GAMM</name>
<evidence type="ECO:0000313" key="2">
    <source>
        <dbReference type="Proteomes" id="UP001243844"/>
    </source>
</evidence>
<sequence>MKDLNTDAVNQLIAEYNEAGKTPNKLEIGFKTYARLVEDDQFYVHVTKSEDSKSRLYKGIKIKLVTEKYHLKLK</sequence>
<dbReference type="EMBL" id="JAVIDL010000013">
    <property type="protein sequence ID" value="MDQ8935756.1"/>
    <property type="molecule type" value="Genomic_DNA"/>
</dbReference>
<dbReference type="AlphaFoldDB" id="A0AAW8J9A8"/>
<dbReference type="Proteomes" id="UP001243844">
    <property type="component" value="Unassembled WGS sequence"/>
</dbReference>